<evidence type="ECO:0008006" key="3">
    <source>
        <dbReference type="Google" id="ProtNLM"/>
    </source>
</evidence>
<dbReference type="EMBL" id="VSWD01000008">
    <property type="protein sequence ID" value="KAK3095841.1"/>
    <property type="molecule type" value="Genomic_DNA"/>
</dbReference>
<dbReference type="PANTHER" id="PTHR46880:SF5">
    <property type="entry name" value="DUF4371 DOMAIN-CONTAINING PROTEIN"/>
    <property type="match status" value="1"/>
</dbReference>
<protein>
    <recommendedName>
        <fullName evidence="3">HAT C-terminal dimerisation domain-containing protein</fullName>
    </recommendedName>
</protein>
<dbReference type="InterPro" id="IPR012337">
    <property type="entry name" value="RNaseH-like_sf"/>
</dbReference>
<accession>A0AA88YFQ9</accession>
<gene>
    <name evidence="1" type="ORF">FSP39_019858</name>
</gene>
<proteinExistence type="predicted"/>
<evidence type="ECO:0000313" key="2">
    <source>
        <dbReference type="Proteomes" id="UP001186944"/>
    </source>
</evidence>
<organism evidence="1 2">
    <name type="scientific">Pinctada imbricata</name>
    <name type="common">Atlantic pearl-oyster</name>
    <name type="synonym">Pinctada martensii</name>
    <dbReference type="NCBI Taxonomy" id="66713"/>
    <lineage>
        <taxon>Eukaryota</taxon>
        <taxon>Metazoa</taxon>
        <taxon>Spiralia</taxon>
        <taxon>Lophotrochozoa</taxon>
        <taxon>Mollusca</taxon>
        <taxon>Bivalvia</taxon>
        <taxon>Autobranchia</taxon>
        <taxon>Pteriomorphia</taxon>
        <taxon>Pterioida</taxon>
        <taxon>Pterioidea</taxon>
        <taxon>Pteriidae</taxon>
        <taxon>Pinctada</taxon>
    </lineage>
</organism>
<dbReference type="AlphaFoldDB" id="A0AA88YFQ9"/>
<name>A0AA88YFQ9_PINIB</name>
<comment type="caution">
    <text evidence="1">The sequence shown here is derived from an EMBL/GenBank/DDBJ whole genome shotgun (WGS) entry which is preliminary data.</text>
</comment>
<dbReference type="PANTHER" id="PTHR46880">
    <property type="entry name" value="RAS-ASSOCIATING DOMAIN-CONTAINING PROTEIN"/>
    <property type="match status" value="1"/>
</dbReference>
<keyword evidence="2" id="KW-1185">Reference proteome</keyword>
<dbReference type="Proteomes" id="UP001186944">
    <property type="component" value="Unassembled WGS sequence"/>
</dbReference>
<sequence>MEQENLRKSVNKALNKEEKAVIVALKATYWLTKEGIPLSKYGSLIRLLKDLDVPDIEALDVNRHVDYSSYNTATDLLKSISNVINEGVTEKLRQSPCISILTDESTDIATHHKLCISARVVDPLTLQPSTCFLTDVRITDATGKGIYEAISSHLKDRGIPVTKVTGLGTDGASTMTGTKEGLTGQFLKVNPHLKNAHCAAHRLALCSEQAAQKIPAMQKFQQTLEMIFYHFKKSPNKMDKLEAVQKLLEEPSIKYREVHQVRWLSFMEALTAVYRTLDSLLSYASTSSEKDPKAAGLKKHVGKEMFISLTYAMLDILQPVMQLSLVFQKKDLDIGVVQVAIDDCKKRLNDMKDDINPLGRPTYQDQLKTDLIDGMFKEHHNVAKLSSASEFVNVRNRYIDALLDNISQRFPNTDFLTAFSVLGLRPITFLTEEELESWGDSSIDQLVDFYGQDQTHTFKNQTSKESETVTSRALVDPTAVKSEWKFLKRVVKVQQYPRSSMADIWRIICQYHADDVGNLKTLASMALTHPIHTADCERAFSSQNLVTTKLRCRLSGERIDELMRVMIEGPPAPLFDFNAALQKWRGEKSRKIFSL</sequence>
<reference evidence="1" key="1">
    <citation type="submission" date="2019-08" db="EMBL/GenBank/DDBJ databases">
        <title>The improved chromosome-level genome for the pearl oyster Pinctada fucata martensii using PacBio sequencing and Hi-C.</title>
        <authorList>
            <person name="Zheng Z."/>
        </authorList>
    </citation>
    <scope>NUCLEOTIDE SEQUENCE</scope>
    <source>
        <strain evidence="1">ZZ-2019</strain>
        <tissue evidence="1">Adductor muscle</tissue>
    </source>
</reference>
<dbReference type="SUPFAM" id="SSF53098">
    <property type="entry name" value="Ribonuclease H-like"/>
    <property type="match status" value="1"/>
</dbReference>
<evidence type="ECO:0000313" key="1">
    <source>
        <dbReference type="EMBL" id="KAK3095841.1"/>
    </source>
</evidence>